<accession>A0ABS2UKR7</accession>
<sequence length="169" mass="19420">MPRKRPGALRARQRTTPVLFRSTVTWGTEVFPVPWPTRLDRLSRRTVSAVHRAECGRPDGGGLWPGATDAALRSYRHFLALPGRWLYPRHSVCGCPTCDVPDDVAVARDVLELVRLRLPPGARRELTALLAPLDEELERRTVPDPFAHRRPWRGDGWWHRRMYHESAHL</sequence>
<proteinExistence type="predicted"/>
<keyword evidence="2" id="KW-1185">Reference proteome</keyword>
<dbReference type="EMBL" id="JAFEJA010000001">
    <property type="protein sequence ID" value="MBM9617658.1"/>
    <property type="molecule type" value="Genomic_DNA"/>
</dbReference>
<name>A0ABS2UKR7_9ACTN</name>
<comment type="caution">
    <text evidence="1">The sequence shown here is derived from an EMBL/GenBank/DDBJ whole genome shotgun (WGS) entry which is preliminary data.</text>
</comment>
<reference evidence="1 2" key="1">
    <citation type="journal article" date="2016" name="Arch. Microbiol.">
        <title>Streptomyces zhihengii sp. nov., isolated from rhizospheric soil of Psammosilene tunicoides.</title>
        <authorList>
            <person name="Huang M.J."/>
            <person name="Fei J.J."/>
            <person name="Salam N."/>
            <person name="Kim C.J."/>
            <person name="Hozzein W.N."/>
            <person name="Xiao M."/>
            <person name="Huang H.Q."/>
            <person name="Li W.J."/>
        </authorList>
    </citation>
    <scope>NUCLEOTIDE SEQUENCE [LARGE SCALE GENOMIC DNA]</scope>
    <source>
        <strain evidence="1 2">YIM T102</strain>
    </source>
</reference>
<evidence type="ECO:0000313" key="2">
    <source>
        <dbReference type="Proteomes" id="UP000664109"/>
    </source>
</evidence>
<protein>
    <recommendedName>
        <fullName evidence="3">DUF4838 domain-containing protein</fullName>
    </recommendedName>
</protein>
<gene>
    <name evidence="1" type="ORF">JE024_02685</name>
</gene>
<evidence type="ECO:0008006" key="3">
    <source>
        <dbReference type="Google" id="ProtNLM"/>
    </source>
</evidence>
<dbReference type="Proteomes" id="UP000664109">
    <property type="component" value="Unassembled WGS sequence"/>
</dbReference>
<evidence type="ECO:0000313" key="1">
    <source>
        <dbReference type="EMBL" id="MBM9617658.1"/>
    </source>
</evidence>
<organism evidence="1 2">
    <name type="scientific">Streptomyces zhihengii</name>
    <dbReference type="NCBI Taxonomy" id="1818004"/>
    <lineage>
        <taxon>Bacteria</taxon>
        <taxon>Bacillati</taxon>
        <taxon>Actinomycetota</taxon>
        <taxon>Actinomycetes</taxon>
        <taxon>Kitasatosporales</taxon>
        <taxon>Streptomycetaceae</taxon>
        <taxon>Streptomyces</taxon>
    </lineage>
</organism>
<dbReference type="RefSeq" id="WP_205372013.1">
    <property type="nucleotide sequence ID" value="NZ_JAFEJA010000001.1"/>
</dbReference>